<dbReference type="InterPro" id="IPR013094">
    <property type="entry name" value="AB_hydrolase_3"/>
</dbReference>
<dbReference type="EMBL" id="JADCNM010000006">
    <property type="protein sequence ID" value="KAG0478001.1"/>
    <property type="molecule type" value="Genomic_DNA"/>
</dbReference>
<sequence length="243" mass="26691">MMTLGTNDATIAPSFIDGFTLDGPIAHVARKVVYLLRMPTDEHRLKVGMSWLTNVKWKVTSMRMSDLKNFLWEDTSRIKWRTKSSLICLPVPSIQVRPAGAPRRTVVADAAPVDDATGVTARRVVIDPSTPLHACLYLPPDPSPNLPILVYFHGGAFCIGSAFSPTYHPHLIALSASARLLVASVDYRLAPEHPLPAAYDDCWAALLWTISPQADPWIRLHGDQGRIFLAGDSAGATSRTAWR</sequence>
<name>A0A835UZY2_VANPL</name>
<dbReference type="PANTHER" id="PTHR23024:SF577">
    <property type="entry name" value="CARBOXYLESTERASE 2-RELATED"/>
    <property type="match status" value="1"/>
</dbReference>
<evidence type="ECO:0000259" key="1">
    <source>
        <dbReference type="Pfam" id="PF07859"/>
    </source>
</evidence>
<dbReference type="PANTHER" id="PTHR23024">
    <property type="entry name" value="ARYLACETAMIDE DEACETYLASE"/>
    <property type="match status" value="1"/>
</dbReference>
<reference evidence="2 3" key="1">
    <citation type="journal article" date="2020" name="Nat. Food">
        <title>A phased Vanilla planifolia genome enables genetic improvement of flavour and production.</title>
        <authorList>
            <person name="Hasing T."/>
            <person name="Tang H."/>
            <person name="Brym M."/>
            <person name="Khazi F."/>
            <person name="Huang T."/>
            <person name="Chambers A.H."/>
        </authorList>
    </citation>
    <scope>NUCLEOTIDE SEQUENCE [LARGE SCALE GENOMIC DNA]</scope>
    <source>
        <tissue evidence="2">Leaf</tissue>
    </source>
</reference>
<dbReference type="OrthoDB" id="5376590at2759"/>
<feature type="domain" description="Alpha/beta hydrolase fold-3" evidence="1">
    <location>
        <begin position="149"/>
        <end position="236"/>
    </location>
</feature>
<gene>
    <name evidence="2" type="ORF">HPP92_012720</name>
</gene>
<proteinExistence type="predicted"/>
<evidence type="ECO:0000313" key="2">
    <source>
        <dbReference type="EMBL" id="KAG0478001.1"/>
    </source>
</evidence>
<dbReference type="GO" id="GO:0016787">
    <property type="term" value="F:hydrolase activity"/>
    <property type="evidence" value="ECO:0007669"/>
    <property type="project" value="InterPro"/>
</dbReference>
<dbReference type="InterPro" id="IPR029058">
    <property type="entry name" value="AB_hydrolase_fold"/>
</dbReference>
<dbReference type="Proteomes" id="UP000639772">
    <property type="component" value="Chromosome 6"/>
</dbReference>
<evidence type="ECO:0000313" key="3">
    <source>
        <dbReference type="Proteomes" id="UP000639772"/>
    </source>
</evidence>
<dbReference type="InterPro" id="IPR050466">
    <property type="entry name" value="Carboxylest/Gibb_receptor"/>
</dbReference>
<organism evidence="2 3">
    <name type="scientific">Vanilla planifolia</name>
    <name type="common">Vanilla</name>
    <dbReference type="NCBI Taxonomy" id="51239"/>
    <lineage>
        <taxon>Eukaryota</taxon>
        <taxon>Viridiplantae</taxon>
        <taxon>Streptophyta</taxon>
        <taxon>Embryophyta</taxon>
        <taxon>Tracheophyta</taxon>
        <taxon>Spermatophyta</taxon>
        <taxon>Magnoliopsida</taxon>
        <taxon>Liliopsida</taxon>
        <taxon>Asparagales</taxon>
        <taxon>Orchidaceae</taxon>
        <taxon>Vanilloideae</taxon>
        <taxon>Vanilleae</taxon>
        <taxon>Vanilla</taxon>
    </lineage>
</organism>
<dbReference type="Pfam" id="PF07859">
    <property type="entry name" value="Abhydrolase_3"/>
    <property type="match status" value="1"/>
</dbReference>
<dbReference type="Gene3D" id="3.40.50.1820">
    <property type="entry name" value="alpha/beta hydrolase"/>
    <property type="match status" value="1"/>
</dbReference>
<protein>
    <recommendedName>
        <fullName evidence="1">Alpha/beta hydrolase fold-3 domain-containing protein</fullName>
    </recommendedName>
</protein>
<comment type="caution">
    <text evidence="2">The sequence shown here is derived from an EMBL/GenBank/DDBJ whole genome shotgun (WGS) entry which is preliminary data.</text>
</comment>
<accession>A0A835UZY2</accession>
<dbReference type="AlphaFoldDB" id="A0A835UZY2"/>
<dbReference type="SUPFAM" id="SSF53474">
    <property type="entry name" value="alpha/beta-Hydrolases"/>
    <property type="match status" value="1"/>
</dbReference>